<evidence type="ECO:0000313" key="1">
    <source>
        <dbReference type="EMBL" id="MCL7344553.1"/>
    </source>
</evidence>
<name>A0AAE3K3H9_9CREN</name>
<protein>
    <submittedName>
        <fullName evidence="1">Ribbon-helix-helix domain-containing protein</fullName>
    </submittedName>
</protein>
<sequence>MNVQLFIPDELFDQIRTIAIRRNMTVNEVLIEALEYYVEVSKYS</sequence>
<reference evidence="1" key="1">
    <citation type="submission" date="2022-05" db="EMBL/GenBank/DDBJ databases">
        <title>Metagenome Sequencing of an Archaeal-Dominated Microbial Community from a Hot Spring at the Los Azufres Geothermal Field, Mexico.</title>
        <authorList>
            <person name="Marin-Paredes R."/>
            <person name="Martinez-Romero E."/>
            <person name="Servin-Garciduenas L.E."/>
        </authorList>
    </citation>
    <scope>NUCLEOTIDE SEQUENCE</scope>
    <source>
        <strain evidence="1">AZ1-454</strain>
    </source>
</reference>
<dbReference type="InterPro" id="IPR010985">
    <property type="entry name" value="Ribbon_hlx_hlx"/>
</dbReference>
<dbReference type="InterPro" id="IPR013321">
    <property type="entry name" value="Arc_rbn_hlx_hlx"/>
</dbReference>
<comment type="caution">
    <text evidence="1">The sequence shown here is derived from an EMBL/GenBank/DDBJ whole genome shotgun (WGS) entry which is preliminary data.</text>
</comment>
<organism evidence="1">
    <name type="scientific">Candidatus Aramenus sulfurataquae</name>
    <dbReference type="NCBI Taxonomy" id="1326980"/>
    <lineage>
        <taxon>Archaea</taxon>
        <taxon>Thermoproteota</taxon>
        <taxon>Thermoprotei</taxon>
        <taxon>Sulfolobales</taxon>
        <taxon>Sulfolobaceae</taxon>
        <taxon>Candidatus Aramenus</taxon>
    </lineage>
</organism>
<dbReference type="Gene3D" id="1.10.1220.10">
    <property type="entry name" value="Met repressor-like"/>
    <property type="match status" value="1"/>
</dbReference>
<dbReference type="AlphaFoldDB" id="A0AAE3K3H9"/>
<accession>A0AAE3K3H9</accession>
<dbReference type="SUPFAM" id="SSF47598">
    <property type="entry name" value="Ribbon-helix-helix"/>
    <property type="match status" value="1"/>
</dbReference>
<dbReference type="EMBL" id="JZWS02000012">
    <property type="protein sequence ID" value="MCL7344553.1"/>
    <property type="molecule type" value="Genomic_DNA"/>
</dbReference>
<proteinExistence type="predicted"/>
<gene>
    <name evidence="1" type="ORF">TQ35_008280</name>
</gene>
<dbReference type="GO" id="GO:0006355">
    <property type="term" value="P:regulation of DNA-templated transcription"/>
    <property type="evidence" value="ECO:0007669"/>
    <property type="project" value="InterPro"/>
</dbReference>